<evidence type="ECO:0000313" key="1">
    <source>
        <dbReference type="EMBL" id="MVO98908.1"/>
    </source>
</evidence>
<dbReference type="RefSeq" id="WP_157333466.1">
    <property type="nucleotide sequence ID" value="NZ_RHLK01000002.1"/>
</dbReference>
<comment type="caution">
    <text evidence="1">The sequence shown here is derived from an EMBL/GenBank/DDBJ whole genome shotgun (WGS) entry which is preliminary data.</text>
</comment>
<dbReference type="AlphaFoldDB" id="A0A7X3FG89"/>
<dbReference type="EMBL" id="RHLK01000002">
    <property type="protein sequence ID" value="MVO98908.1"/>
    <property type="molecule type" value="Genomic_DNA"/>
</dbReference>
<name>A0A7X3FG89_9BACL</name>
<reference evidence="1 2" key="1">
    <citation type="journal article" date="2019" name="Microorganisms">
        <title>Paenibacillus lutrae sp. nov., A Chitinolytic Species Isolated from A River Otter in Castril Natural Park, Granada, Spain.</title>
        <authorList>
            <person name="Rodriguez M."/>
            <person name="Reina J.C."/>
            <person name="Bejar V."/>
            <person name="Llamas I."/>
        </authorList>
    </citation>
    <scope>NUCLEOTIDE SEQUENCE [LARGE SCALE GENOMIC DNA]</scope>
    <source>
        <strain evidence="1 2">N10</strain>
    </source>
</reference>
<keyword evidence="2" id="KW-1185">Reference proteome</keyword>
<accession>A0A7X3FG89</accession>
<proteinExistence type="predicted"/>
<organism evidence="1 2">
    <name type="scientific">Paenibacillus lutrae</name>
    <dbReference type="NCBI Taxonomy" id="2078573"/>
    <lineage>
        <taxon>Bacteria</taxon>
        <taxon>Bacillati</taxon>
        <taxon>Bacillota</taxon>
        <taxon>Bacilli</taxon>
        <taxon>Bacillales</taxon>
        <taxon>Paenibacillaceae</taxon>
        <taxon>Paenibacillus</taxon>
    </lineage>
</organism>
<dbReference type="OrthoDB" id="2623093at2"/>
<protein>
    <submittedName>
        <fullName evidence="1">Uncharacterized protein</fullName>
    </submittedName>
</protein>
<evidence type="ECO:0000313" key="2">
    <source>
        <dbReference type="Proteomes" id="UP000490800"/>
    </source>
</evidence>
<dbReference type="Proteomes" id="UP000490800">
    <property type="component" value="Unassembled WGS sequence"/>
</dbReference>
<gene>
    <name evidence="1" type="ORF">EDM21_05135</name>
</gene>
<sequence length="77" mass="9141">MRDDFAALSRQVGFYRRHQVIPSMTEVEQTWQAARSGNRDAAIRLLDWRRHCLLAKTEEQKAVMQLIMQYARLLFNC</sequence>